<protein>
    <submittedName>
        <fullName evidence="1">Uncharacterized protein</fullName>
    </submittedName>
</protein>
<accession>A0A6J5LG20</accession>
<organism evidence="1">
    <name type="scientific">uncultured Caudovirales phage</name>
    <dbReference type="NCBI Taxonomy" id="2100421"/>
    <lineage>
        <taxon>Viruses</taxon>
        <taxon>Duplodnaviria</taxon>
        <taxon>Heunggongvirae</taxon>
        <taxon>Uroviricota</taxon>
        <taxon>Caudoviricetes</taxon>
        <taxon>Peduoviridae</taxon>
        <taxon>Maltschvirus</taxon>
        <taxon>Maltschvirus maltsch</taxon>
    </lineage>
</organism>
<sequence length="209" mass="20656">MTFGTVATVVGIAGGINSLTGGGVSSALGFGPKSATGAEAQQMADPFASYRGNLAAMYSGALQPGAPSNIEAMPGYSQYKTGVLDPAMKASERAAAKTGMLYSGNEQQALQSVGQQGYYGFMTDYLNRLAQGSGATQNPAQAAGMGLAQAGQNQQGFMQGLGALGTSASSLAGQFGGIGGAGGSGLSATQMGNLSTQAMNYADAGAFMV</sequence>
<gene>
    <name evidence="1" type="ORF">UFOVP252_60</name>
</gene>
<name>A0A6J5LG20_9CAUD</name>
<dbReference type="EMBL" id="LR796273">
    <property type="protein sequence ID" value="CAB4133141.1"/>
    <property type="molecule type" value="Genomic_DNA"/>
</dbReference>
<proteinExistence type="predicted"/>
<reference evidence="1" key="1">
    <citation type="submission" date="2020-04" db="EMBL/GenBank/DDBJ databases">
        <authorList>
            <person name="Chiriac C."/>
            <person name="Salcher M."/>
            <person name="Ghai R."/>
            <person name="Kavagutti S V."/>
        </authorList>
    </citation>
    <scope>NUCLEOTIDE SEQUENCE</scope>
</reference>
<evidence type="ECO:0000313" key="1">
    <source>
        <dbReference type="EMBL" id="CAB4133141.1"/>
    </source>
</evidence>